<organism evidence="2">
    <name type="scientific">marine sediment metagenome</name>
    <dbReference type="NCBI Taxonomy" id="412755"/>
    <lineage>
        <taxon>unclassified sequences</taxon>
        <taxon>metagenomes</taxon>
        <taxon>ecological metagenomes</taxon>
    </lineage>
</organism>
<dbReference type="EMBL" id="LAZR01001885">
    <property type="protein sequence ID" value="KKN37571.1"/>
    <property type="molecule type" value="Genomic_DNA"/>
</dbReference>
<keyword evidence="1" id="KW-0472">Membrane</keyword>
<comment type="caution">
    <text evidence="2">The sequence shown here is derived from an EMBL/GenBank/DDBJ whole genome shotgun (WGS) entry which is preliminary data.</text>
</comment>
<evidence type="ECO:0000256" key="1">
    <source>
        <dbReference type="SAM" id="Phobius"/>
    </source>
</evidence>
<keyword evidence="1" id="KW-0812">Transmembrane</keyword>
<accession>A0A0F9SKT7</accession>
<protein>
    <submittedName>
        <fullName evidence="2">Uncharacterized protein</fullName>
    </submittedName>
</protein>
<keyword evidence="1" id="KW-1133">Transmembrane helix</keyword>
<proteinExistence type="predicted"/>
<reference evidence="2" key="1">
    <citation type="journal article" date="2015" name="Nature">
        <title>Complex archaea that bridge the gap between prokaryotes and eukaryotes.</title>
        <authorList>
            <person name="Spang A."/>
            <person name="Saw J.H."/>
            <person name="Jorgensen S.L."/>
            <person name="Zaremba-Niedzwiedzka K."/>
            <person name="Martijn J."/>
            <person name="Lind A.E."/>
            <person name="van Eijk R."/>
            <person name="Schleper C."/>
            <person name="Guy L."/>
            <person name="Ettema T.J."/>
        </authorList>
    </citation>
    <scope>NUCLEOTIDE SEQUENCE</scope>
</reference>
<sequence>MEDLIYGIEPAHVLVVLVGVGGSIIAYLYKINRCLGKQEGRLDSLEKSFGRIAESLLSHLDKKK</sequence>
<gene>
    <name evidence="2" type="ORF">LCGC14_0762110</name>
</gene>
<feature type="transmembrane region" description="Helical" evidence="1">
    <location>
        <begin position="12"/>
        <end position="29"/>
    </location>
</feature>
<dbReference type="AlphaFoldDB" id="A0A0F9SKT7"/>
<name>A0A0F9SKT7_9ZZZZ</name>
<evidence type="ECO:0000313" key="2">
    <source>
        <dbReference type="EMBL" id="KKN37571.1"/>
    </source>
</evidence>